<reference evidence="5" key="2">
    <citation type="submission" date="2010-05" db="EMBL/GenBank/DDBJ databases">
        <title>The genome sequence of Magnaporthe poae strain ATCC 64411.</title>
        <authorList>
            <person name="Ma L.-J."/>
            <person name="Dead R."/>
            <person name="Young S."/>
            <person name="Zeng Q."/>
            <person name="Koehrsen M."/>
            <person name="Alvarado L."/>
            <person name="Berlin A."/>
            <person name="Chapman S.B."/>
            <person name="Chen Z."/>
            <person name="Freedman E."/>
            <person name="Gellesch M."/>
            <person name="Goldberg J."/>
            <person name="Griggs A."/>
            <person name="Gujja S."/>
            <person name="Heilman E.R."/>
            <person name="Heiman D."/>
            <person name="Hepburn T."/>
            <person name="Howarth C."/>
            <person name="Jen D."/>
            <person name="Larson L."/>
            <person name="Mehta T."/>
            <person name="Neiman D."/>
            <person name="Pearson M."/>
            <person name="Roberts A."/>
            <person name="Saif S."/>
            <person name="Shea T."/>
            <person name="Shenoy N."/>
            <person name="Sisk P."/>
            <person name="Stolte C."/>
            <person name="Sykes S."/>
            <person name="Walk T."/>
            <person name="White J."/>
            <person name="Yandava C."/>
            <person name="Haas B."/>
            <person name="Nusbaum C."/>
            <person name="Birren B."/>
        </authorList>
    </citation>
    <scope>NUCLEOTIDE SEQUENCE [LARGE SCALE GENOMIC DNA]</scope>
    <source>
        <strain evidence="5">ATCC 64411 / 73-15</strain>
    </source>
</reference>
<accession>A0A0C4EDL4</accession>
<feature type="compositionally biased region" description="Gly residues" evidence="1">
    <location>
        <begin position="620"/>
        <end position="633"/>
    </location>
</feature>
<organism evidence="4 5">
    <name type="scientific">Magnaporthiopsis poae (strain ATCC 64411 / 73-15)</name>
    <name type="common">Kentucky bluegrass fungus</name>
    <name type="synonym">Magnaporthe poae</name>
    <dbReference type="NCBI Taxonomy" id="644358"/>
    <lineage>
        <taxon>Eukaryota</taxon>
        <taxon>Fungi</taxon>
        <taxon>Dikarya</taxon>
        <taxon>Ascomycota</taxon>
        <taxon>Pezizomycotina</taxon>
        <taxon>Sordariomycetes</taxon>
        <taxon>Sordariomycetidae</taxon>
        <taxon>Magnaporthales</taxon>
        <taxon>Magnaporthaceae</taxon>
        <taxon>Magnaporthiopsis</taxon>
    </lineage>
</organism>
<evidence type="ECO:0000259" key="2">
    <source>
        <dbReference type="Pfam" id="PF06985"/>
    </source>
</evidence>
<feature type="region of interest" description="Disordered" evidence="1">
    <location>
        <begin position="727"/>
        <end position="847"/>
    </location>
</feature>
<dbReference type="OrthoDB" id="2958217at2759"/>
<dbReference type="AlphaFoldDB" id="A0A0C4EDL4"/>
<dbReference type="PANTHER" id="PTHR33112">
    <property type="entry name" value="DOMAIN PROTEIN, PUTATIVE-RELATED"/>
    <property type="match status" value="1"/>
</dbReference>
<feature type="compositionally biased region" description="Basic and acidic residues" evidence="1">
    <location>
        <begin position="762"/>
        <end position="773"/>
    </location>
</feature>
<dbReference type="VEuPathDB" id="FungiDB:MAPG_10818"/>
<dbReference type="Proteomes" id="UP000011715">
    <property type="component" value="Unassembled WGS sequence"/>
</dbReference>
<keyword evidence="5" id="KW-1185">Reference proteome</keyword>
<sequence>MEWSGNVLKDASPAEIAAKKTRPLGLCSACRQLDLGKSRFVIPVQKAPAGPDPEPTSAARPAPAPGNPRADSARMDDASGTPRLDPGPATSVATGRQKSVYLVLVAPPAPGLGVGAHNRFLGRASLTQEGMQGLMRGWIDTCASRHGGNCSEPHGSGAEFLRLLEGTYFGVIDLCDMQLKPLPVTNGRPAPYVTLSYVWGGRSNGSLEPYTTTSVNVMQRIGRRGLDRAWDDLPRTIRDAFVLTRRLHQRYLWIDSLCIVQDSINSWELNAKAMHLVYGHAYFTICAADGDAATGLTAIAGTLGSGAAGGGHLKTPNNEAISACVRIPVTPAAVGSAQQGETPPPNAAAVMVLSAVPKKEDRFNKDEEQHTSLTAEILPGVQLLVSRSAESVIQDSVWNQRGWTFQERLLSRRCLVFAEGQVYFQCRTAVMSQDILNDGGDANSWSLDWANSPLRTLGELRHKAFWFYMKCVGLYTGRHLTRPKDVLTAFQGTSWLLQKHFNAPLLYGLPTSHFDLALLWVPLGFLERRKQNRRHWPRMEQEDYGGREFPSWSWCGWMGGKAGYQVDVIDGCLLNVREWLRNHTWILWYVRDEEGNLRPLWDRTILREDSSEEARWRGYDGLGGSADGSGPGVDQGWPRGPQGPFSNRPPPNYCQPGMTKSLWSTTPGFAYNGAVYGAPDHRTQGKQPMPRAHGYPAPGSTYAYQTHPQPSFAAAYGFSSATQQVQACFQPPGTPGGHSSYSAAELDGAQTGSLPPAPSTDEWSRRSNQDYLDRLPPGYYDEAHGRGAPKAGQRNASILARQPHHPGNDGDFPGHQQGAHPAWPPGRDGLYGDRARPPIRSQPGPLP</sequence>
<dbReference type="EMBL" id="ADBL01002672">
    <property type="status" value="NOT_ANNOTATED_CDS"/>
    <property type="molecule type" value="Genomic_DNA"/>
</dbReference>
<evidence type="ECO:0000313" key="5">
    <source>
        <dbReference type="Proteomes" id="UP000011715"/>
    </source>
</evidence>
<dbReference type="EMBL" id="GL876978">
    <property type="protein sequence ID" value="KLU91869.1"/>
    <property type="molecule type" value="Genomic_DNA"/>
</dbReference>
<reference evidence="4" key="5">
    <citation type="submission" date="2015-06" db="UniProtKB">
        <authorList>
            <consortium name="EnsemblFungi"/>
        </authorList>
    </citation>
    <scope>IDENTIFICATION</scope>
    <source>
        <strain evidence="4">ATCC 64411</strain>
    </source>
</reference>
<protein>
    <recommendedName>
        <fullName evidence="2">Heterokaryon incompatibility domain-containing protein</fullName>
    </recommendedName>
</protein>
<feature type="region of interest" description="Disordered" evidence="1">
    <location>
        <begin position="44"/>
        <end position="93"/>
    </location>
</feature>
<evidence type="ECO:0000313" key="4">
    <source>
        <dbReference type="EnsemblFungi" id="MAPG_10818T0"/>
    </source>
</evidence>
<evidence type="ECO:0000256" key="1">
    <source>
        <dbReference type="SAM" id="MobiDB-lite"/>
    </source>
</evidence>
<reference evidence="4" key="4">
    <citation type="journal article" date="2015" name="G3 (Bethesda)">
        <title>Genome sequences of three phytopathogenic species of the Magnaporthaceae family of fungi.</title>
        <authorList>
            <person name="Okagaki L.H."/>
            <person name="Nunes C.C."/>
            <person name="Sailsbery J."/>
            <person name="Clay B."/>
            <person name="Brown D."/>
            <person name="John T."/>
            <person name="Oh Y."/>
            <person name="Young N."/>
            <person name="Fitzgerald M."/>
            <person name="Haas B.J."/>
            <person name="Zeng Q."/>
            <person name="Young S."/>
            <person name="Adiconis X."/>
            <person name="Fan L."/>
            <person name="Levin J.Z."/>
            <person name="Mitchell T.K."/>
            <person name="Okubara P.A."/>
            <person name="Farman M.L."/>
            <person name="Kohn L.M."/>
            <person name="Birren B."/>
            <person name="Ma L.-J."/>
            <person name="Dean R.A."/>
        </authorList>
    </citation>
    <scope>NUCLEOTIDE SEQUENCE</scope>
    <source>
        <strain evidence="4">ATCC 64411 / 73-15</strain>
    </source>
</reference>
<dbReference type="PANTHER" id="PTHR33112:SF12">
    <property type="entry name" value="HETEROKARYON INCOMPATIBILITY DOMAIN-CONTAINING PROTEIN"/>
    <property type="match status" value="1"/>
</dbReference>
<name>A0A0C4EDL4_MAGP6</name>
<gene>
    <name evidence="3" type="ORF">MAPG_10818</name>
</gene>
<dbReference type="InterPro" id="IPR010730">
    <property type="entry name" value="HET"/>
</dbReference>
<dbReference type="Pfam" id="PF06985">
    <property type="entry name" value="HET"/>
    <property type="match status" value="1"/>
</dbReference>
<feature type="region of interest" description="Disordered" evidence="1">
    <location>
        <begin position="617"/>
        <end position="654"/>
    </location>
</feature>
<feature type="domain" description="Heterokaryon incompatibility" evidence="2">
    <location>
        <begin position="192"/>
        <end position="296"/>
    </location>
</feature>
<proteinExistence type="predicted"/>
<dbReference type="eggNOG" id="ENOG502SKX3">
    <property type="taxonomic scope" value="Eukaryota"/>
</dbReference>
<reference evidence="3" key="3">
    <citation type="submission" date="2011-03" db="EMBL/GenBank/DDBJ databases">
        <title>Annotation of Magnaporthe poae ATCC 64411.</title>
        <authorList>
            <person name="Ma L.-J."/>
            <person name="Dead R."/>
            <person name="Young S.K."/>
            <person name="Zeng Q."/>
            <person name="Gargeya S."/>
            <person name="Fitzgerald M."/>
            <person name="Haas B."/>
            <person name="Abouelleil A."/>
            <person name="Alvarado L."/>
            <person name="Arachchi H.M."/>
            <person name="Berlin A."/>
            <person name="Brown A."/>
            <person name="Chapman S.B."/>
            <person name="Chen Z."/>
            <person name="Dunbar C."/>
            <person name="Freedman E."/>
            <person name="Gearin G."/>
            <person name="Gellesch M."/>
            <person name="Goldberg J."/>
            <person name="Griggs A."/>
            <person name="Gujja S."/>
            <person name="Heiman D."/>
            <person name="Howarth C."/>
            <person name="Larson L."/>
            <person name="Lui A."/>
            <person name="MacDonald P.J.P."/>
            <person name="Mehta T."/>
            <person name="Montmayeur A."/>
            <person name="Murphy C."/>
            <person name="Neiman D."/>
            <person name="Pearson M."/>
            <person name="Priest M."/>
            <person name="Roberts A."/>
            <person name="Saif S."/>
            <person name="Shea T."/>
            <person name="Shenoy N."/>
            <person name="Sisk P."/>
            <person name="Stolte C."/>
            <person name="Sykes S."/>
            <person name="Yandava C."/>
            <person name="Wortman J."/>
            <person name="Nusbaum C."/>
            <person name="Birren B."/>
        </authorList>
    </citation>
    <scope>NUCLEOTIDE SEQUENCE</scope>
    <source>
        <strain evidence="3">ATCC 64411</strain>
    </source>
</reference>
<dbReference type="EnsemblFungi" id="MAPG_10818T0">
    <property type="protein sequence ID" value="MAPG_10818T0"/>
    <property type="gene ID" value="MAPG_10818"/>
</dbReference>
<reference evidence="3" key="1">
    <citation type="submission" date="2010-05" db="EMBL/GenBank/DDBJ databases">
        <title>The Genome Sequence of Magnaporthe poae strain ATCC 64411.</title>
        <authorList>
            <consortium name="The Broad Institute Genome Sequencing Platform"/>
            <consortium name="Broad Institute Genome Sequencing Center for Infectious Disease"/>
            <person name="Ma L.-J."/>
            <person name="Dead R."/>
            <person name="Young S."/>
            <person name="Zeng Q."/>
            <person name="Koehrsen M."/>
            <person name="Alvarado L."/>
            <person name="Berlin A."/>
            <person name="Chapman S.B."/>
            <person name="Chen Z."/>
            <person name="Freedman E."/>
            <person name="Gellesch M."/>
            <person name="Goldberg J."/>
            <person name="Griggs A."/>
            <person name="Gujja S."/>
            <person name="Heilman E.R."/>
            <person name="Heiman D."/>
            <person name="Hepburn T."/>
            <person name="Howarth C."/>
            <person name="Jen D."/>
            <person name="Larson L."/>
            <person name="Mehta T."/>
            <person name="Neiman D."/>
            <person name="Pearson M."/>
            <person name="Roberts A."/>
            <person name="Saif S."/>
            <person name="Shea T."/>
            <person name="Shenoy N."/>
            <person name="Sisk P."/>
            <person name="Stolte C."/>
            <person name="Sykes S."/>
            <person name="Walk T."/>
            <person name="White J."/>
            <person name="Yandava C."/>
            <person name="Haas B."/>
            <person name="Nusbaum C."/>
            <person name="Birren B."/>
        </authorList>
    </citation>
    <scope>NUCLEOTIDE SEQUENCE</scope>
    <source>
        <strain evidence="3">ATCC 64411</strain>
    </source>
</reference>
<evidence type="ECO:0000313" key="3">
    <source>
        <dbReference type="EMBL" id="KLU91869.1"/>
    </source>
</evidence>